<evidence type="ECO:0000256" key="7">
    <source>
        <dbReference type="ARBA" id="ARBA00023125"/>
    </source>
</evidence>
<feature type="region of interest" description="Disordered" evidence="14">
    <location>
        <begin position="299"/>
        <end position="393"/>
    </location>
</feature>
<proteinExistence type="evidence at transcript level"/>
<dbReference type="InterPro" id="IPR019786">
    <property type="entry name" value="Zinc_finger_PHD-type_CS"/>
</dbReference>
<dbReference type="InterPro" id="IPR013083">
    <property type="entry name" value="Znf_RING/FYVE/PHD"/>
</dbReference>
<feature type="compositionally biased region" description="Basic residues" evidence="14">
    <location>
        <begin position="9"/>
        <end position="21"/>
    </location>
</feature>
<dbReference type="PROSITE" id="PS01359">
    <property type="entry name" value="ZF_PHD_1"/>
    <property type="match status" value="1"/>
</dbReference>
<evidence type="ECO:0000256" key="5">
    <source>
        <dbReference type="ARBA" id="ARBA00022833"/>
    </source>
</evidence>
<feature type="region of interest" description="Disordered" evidence="14">
    <location>
        <begin position="200"/>
        <end position="244"/>
    </location>
</feature>
<keyword evidence="2" id="KW-0597">Phosphoprotein</keyword>
<dbReference type="AlphaFoldDB" id="L7MG86"/>
<reference evidence="17" key="1">
    <citation type="submission" date="2012-11" db="EMBL/GenBank/DDBJ databases">
        <authorList>
            <person name="Lucero-Rivera Y.E."/>
            <person name="Tovar-Ramirez D."/>
        </authorList>
    </citation>
    <scope>NUCLEOTIDE SEQUENCE</scope>
    <source>
        <tissue evidence="17">Salivary gland</tissue>
    </source>
</reference>
<feature type="compositionally biased region" description="Basic residues" evidence="14">
    <location>
        <begin position="345"/>
        <end position="356"/>
    </location>
</feature>
<name>L7MG86_RHIPC</name>
<dbReference type="Pfam" id="PF00628">
    <property type="entry name" value="PHD"/>
    <property type="match status" value="1"/>
</dbReference>
<sequence>LGRQNGGQRRNRSKGSRKTRKHLRFAFLKPVNGKSRRLSDLPCIFSLRIRAPKRKRTSAKMCSVKTETIYQGMSSDGNDYSGGGDIETTVHYGQDMHSYCKALPAKEAKAPANTAVRSDSETDSCVEDHGSERSEEEEEIVYCICRTSDTTRFMIGCDNCNEWYHGDCISITESYAKNILKFFCLICRDRDPTLEIKFKERKEKSHSSHEEHKSRSKSRDSRDDDAYSPTRHKDRSHRSKKNKRRKSTRQCGECTACYMTEDCGRCDFCKDMRKFGGPNKIRQKCRKRQCLNFGLILGKKPVSSPKRSKAGHDDDYDPDQDGGNEGSDLPNDYVDDDYEPELVKRSAKKPRHKRSPTKGGDSKAESKRARKEEHKREHRSDKEKSRKEDDVPRQCYGPGCTAASRPGSKYCSDDCGLKLATNRIYEVLPHRIQQWQSSVCHAEEVNRRQLEQIRKQQFDARSTLKQLEAKRAELEKLIARAKQTPLAEDEEAADDYEESELSTYCVTCGHEVSARVAMRHMEKCFNKYESQSSYGSVYKTRIEGDNVFCDFYNPHQKTYCKRLRILCPEHSKEPKVSDDEVCGFPIVANVFEHSGEFCNVPKKRCSKHYCWDKFRRAEIDMEIVRQWLKLDELYEQDRNTLTSMTSRGGVLGLMLHQTLSHDAIYEMQAQIQT</sequence>
<feature type="compositionally biased region" description="Basic and acidic residues" evidence="14">
    <location>
        <begin position="360"/>
        <end position="392"/>
    </location>
</feature>
<evidence type="ECO:0000256" key="14">
    <source>
        <dbReference type="SAM" id="MobiDB-lite"/>
    </source>
</evidence>
<dbReference type="PROSITE" id="PS50016">
    <property type="entry name" value="ZF_PHD_2"/>
    <property type="match status" value="1"/>
</dbReference>
<dbReference type="InterPro" id="IPR019787">
    <property type="entry name" value="Znf_PHD-finger"/>
</dbReference>
<dbReference type="Pfam" id="PF02008">
    <property type="entry name" value="zf-CXXC"/>
    <property type="match status" value="1"/>
</dbReference>
<protein>
    <recommendedName>
        <fullName evidence="10">CXXC-type zinc finger protein 1</fullName>
    </recommendedName>
    <alternativeName>
        <fullName evidence="11">PHD finger and CXXC domain-containing protein 1</fullName>
    </alternativeName>
</protein>
<keyword evidence="6" id="KW-0805">Transcription regulation</keyword>
<dbReference type="SMART" id="SM00249">
    <property type="entry name" value="PHD"/>
    <property type="match status" value="1"/>
</dbReference>
<dbReference type="Pfam" id="PF12269">
    <property type="entry name" value="CpG_bind_C"/>
    <property type="match status" value="1"/>
</dbReference>
<feature type="region of interest" description="Disordered" evidence="14">
    <location>
        <begin position="111"/>
        <end position="133"/>
    </location>
</feature>
<evidence type="ECO:0000256" key="4">
    <source>
        <dbReference type="ARBA" id="ARBA00022771"/>
    </source>
</evidence>
<dbReference type="EMBL" id="GACK01002192">
    <property type="protein sequence ID" value="JAA62842.1"/>
    <property type="molecule type" value="mRNA"/>
</dbReference>
<dbReference type="GO" id="GO:0045893">
    <property type="term" value="P:positive regulation of DNA-templated transcription"/>
    <property type="evidence" value="ECO:0007669"/>
    <property type="project" value="TreeGrafter"/>
</dbReference>
<evidence type="ECO:0000256" key="2">
    <source>
        <dbReference type="ARBA" id="ARBA00022553"/>
    </source>
</evidence>
<evidence type="ECO:0000256" key="11">
    <source>
        <dbReference type="ARBA" id="ARBA00081451"/>
    </source>
</evidence>
<reference evidence="17" key="2">
    <citation type="journal article" date="2015" name="J. Proteomics">
        <title>Sexual differences in the sialomes of the zebra tick, Rhipicephalus pulchellus.</title>
        <authorList>
            <person name="Tan A.W."/>
            <person name="Francischetti I.M."/>
            <person name="Slovak M."/>
            <person name="Kini R.M."/>
            <person name="Ribeiro J.M."/>
        </authorList>
    </citation>
    <scope>NUCLEOTIDE SEQUENCE</scope>
    <source>
        <tissue evidence="17">Salivary gland</tissue>
    </source>
</reference>
<evidence type="ECO:0000259" key="15">
    <source>
        <dbReference type="PROSITE" id="PS50016"/>
    </source>
</evidence>
<keyword evidence="5" id="KW-0862">Zinc</keyword>
<dbReference type="InterPro" id="IPR011011">
    <property type="entry name" value="Znf_FYVE_PHD"/>
</dbReference>
<feature type="coiled-coil region" evidence="13">
    <location>
        <begin position="450"/>
        <end position="484"/>
    </location>
</feature>
<dbReference type="SUPFAM" id="SSF57903">
    <property type="entry name" value="FYVE/PHD zinc finger"/>
    <property type="match status" value="1"/>
</dbReference>
<evidence type="ECO:0000256" key="9">
    <source>
        <dbReference type="ARBA" id="ARBA00023242"/>
    </source>
</evidence>
<dbReference type="GO" id="GO:0008270">
    <property type="term" value="F:zinc ion binding"/>
    <property type="evidence" value="ECO:0007669"/>
    <property type="project" value="UniProtKB-KW"/>
</dbReference>
<keyword evidence="8" id="KW-0804">Transcription</keyword>
<organism evidence="17">
    <name type="scientific">Rhipicephalus pulchellus</name>
    <name type="common">Yellow backed tick</name>
    <name type="synonym">Dermacentor pulchellus</name>
    <dbReference type="NCBI Taxonomy" id="72859"/>
    <lineage>
        <taxon>Eukaryota</taxon>
        <taxon>Metazoa</taxon>
        <taxon>Ecdysozoa</taxon>
        <taxon>Arthropoda</taxon>
        <taxon>Chelicerata</taxon>
        <taxon>Arachnida</taxon>
        <taxon>Acari</taxon>
        <taxon>Parasitiformes</taxon>
        <taxon>Ixodida</taxon>
        <taxon>Ixodoidea</taxon>
        <taxon>Ixodidae</taxon>
        <taxon>Rhipicephalinae</taxon>
        <taxon>Rhipicephalus</taxon>
        <taxon>Rhipicephalus</taxon>
    </lineage>
</organism>
<dbReference type="Gene3D" id="3.30.40.10">
    <property type="entry name" value="Zinc/RING finger domain, C3HC4 (zinc finger)"/>
    <property type="match status" value="1"/>
</dbReference>
<feature type="domain" description="CXXC-type" evidence="16">
    <location>
        <begin position="242"/>
        <end position="291"/>
    </location>
</feature>
<feature type="region of interest" description="Disordered" evidence="14">
    <location>
        <begin position="1"/>
        <end position="21"/>
    </location>
</feature>
<dbReference type="InterPro" id="IPR001965">
    <property type="entry name" value="Znf_PHD"/>
</dbReference>
<feature type="compositionally biased region" description="Basic and acidic residues" evidence="14">
    <location>
        <begin position="200"/>
        <end position="225"/>
    </location>
</feature>
<feature type="compositionally biased region" description="Basic residues" evidence="14">
    <location>
        <begin position="230"/>
        <end position="244"/>
    </location>
</feature>
<accession>L7MG86</accession>
<dbReference type="GO" id="GO:0003677">
    <property type="term" value="F:DNA binding"/>
    <property type="evidence" value="ECO:0007669"/>
    <property type="project" value="UniProtKB-KW"/>
</dbReference>
<dbReference type="GO" id="GO:0048188">
    <property type="term" value="C:Set1C/COMPASS complex"/>
    <property type="evidence" value="ECO:0007669"/>
    <property type="project" value="InterPro"/>
</dbReference>
<evidence type="ECO:0000313" key="17">
    <source>
        <dbReference type="EMBL" id="JAA62842.1"/>
    </source>
</evidence>
<comment type="subcellular location">
    <subcellularLocation>
        <location evidence="1">Nucleus</location>
    </subcellularLocation>
</comment>
<dbReference type="InterPro" id="IPR037869">
    <property type="entry name" value="Spp1/CFP1"/>
</dbReference>
<feature type="domain" description="PHD-type" evidence="15">
    <location>
        <begin position="140"/>
        <end position="190"/>
    </location>
</feature>
<dbReference type="InterPro" id="IPR022056">
    <property type="entry name" value="CpG-bd_C"/>
</dbReference>
<evidence type="ECO:0000259" key="16">
    <source>
        <dbReference type="PROSITE" id="PS51058"/>
    </source>
</evidence>
<keyword evidence="3" id="KW-0479">Metal-binding</keyword>
<evidence type="ECO:0000256" key="13">
    <source>
        <dbReference type="SAM" id="Coils"/>
    </source>
</evidence>
<evidence type="ECO:0000256" key="10">
    <source>
        <dbReference type="ARBA" id="ARBA00023828"/>
    </source>
</evidence>
<keyword evidence="13" id="KW-0175">Coiled coil</keyword>
<evidence type="ECO:0000256" key="1">
    <source>
        <dbReference type="ARBA" id="ARBA00004123"/>
    </source>
</evidence>
<dbReference type="InterPro" id="IPR002857">
    <property type="entry name" value="Znf_CXXC"/>
</dbReference>
<keyword evidence="7" id="KW-0238">DNA-binding</keyword>
<keyword evidence="9" id="KW-0539">Nucleus</keyword>
<dbReference type="PANTHER" id="PTHR46174:SF1">
    <property type="entry name" value="CXXC-TYPE ZINC FINGER PROTEIN 1"/>
    <property type="match status" value="1"/>
</dbReference>
<evidence type="ECO:0000256" key="3">
    <source>
        <dbReference type="ARBA" id="ARBA00022723"/>
    </source>
</evidence>
<keyword evidence="4 12" id="KW-0863">Zinc-finger</keyword>
<evidence type="ECO:0000256" key="8">
    <source>
        <dbReference type="ARBA" id="ARBA00023163"/>
    </source>
</evidence>
<evidence type="ECO:0000256" key="6">
    <source>
        <dbReference type="ARBA" id="ARBA00023015"/>
    </source>
</evidence>
<dbReference type="PANTHER" id="PTHR46174">
    <property type="entry name" value="CXXC-TYPE ZINC FINGER PROTEIN 1"/>
    <property type="match status" value="1"/>
</dbReference>
<evidence type="ECO:0000256" key="12">
    <source>
        <dbReference type="PROSITE-ProRule" id="PRU00509"/>
    </source>
</evidence>
<dbReference type="FunFam" id="3.30.40.10:FF:000138">
    <property type="entry name" value="CXXC-type zinc finger protein 1"/>
    <property type="match status" value="1"/>
</dbReference>
<feature type="non-terminal residue" evidence="17">
    <location>
        <position position="1"/>
    </location>
</feature>
<dbReference type="PROSITE" id="PS51058">
    <property type="entry name" value="ZF_CXXC"/>
    <property type="match status" value="1"/>
</dbReference>